<name>A0A7J6C9X9_9TELE</name>
<dbReference type="Proteomes" id="UP000579812">
    <property type="component" value="Unassembled WGS sequence"/>
</dbReference>
<feature type="compositionally biased region" description="Basic and acidic residues" evidence="1">
    <location>
        <begin position="78"/>
        <end position="89"/>
    </location>
</feature>
<evidence type="ECO:0000313" key="3">
    <source>
        <dbReference type="Proteomes" id="UP000579812"/>
    </source>
</evidence>
<evidence type="ECO:0000313" key="2">
    <source>
        <dbReference type="EMBL" id="KAF4103861.1"/>
    </source>
</evidence>
<proteinExistence type="predicted"/>
<feature type="compositionally biased region" description="Polar residues" evidence="1">
    <location>
        <begin position="93"/>
        <end position="106"/>
    </location>
</feature>
<gene>
    <name evidence="2" type="ORF">G5714_014848</name>
</gene>
<organism evidence="2 3">
    <name type="scientific">Onychostoma macrolepis</name>
    <dbReference type="NCBI Taxonomy" id="369639"/>
    <lineage>
        <taxon>Eukaryota</taxon>
        <taxon>Metazoa</taxon>
        <taxon>Chordata</taxon>
        <taxon>Craniata</taxon>
        <taxon>Vertebrata</taxon>
        <taxon>Euteleostomi</taxon>
        <taxon>Actinopterygii</taxon>
        <taxon>Neopterygii</taxon>
        <taxon>Teleostei</taxon>
        <taxon>Ostariophysi</taxon>
        <taxon>Cypriniformes</taxon>
        <taxon>Cyprinidae</taxon>
        <taxon>Acrossocheilinae</taxon>
        <taxon>Onychostoma</taxon>
    </lineage>
</organism>
<dbReference type="AlphaFoldDB" id="A0A7J6C9X9"/>
<sequence>MATDPGPRPTTGRNHGKGHPHLANTMLRELLILAKELLEQDSTEEYCEGQTSDFLPDTTQHQTPPREEHPLNPVDTPEAARQRWIEQRAHVPNSETSTDTTQASSSRCHHKSKATPQTSDF</sequence>
<comment type="caution">
    <text evidence="2">The sequence shown here is derived from an EMBL/GenBank/DDBJ whole genome shotgun (WGS) entry which is preliminary data.</text>
</comment>
<accession>A0A7J6C9X9</accession>
<reference evidence="2 3" key="1">
    <citation type="submission" date="2020-04" db="EMBL/GenBank/DDBJ databases">
        <title>Chromosome-level genome assembly of a cyprinid fish Onychostoma macrolepis by integration of Nanopore Sequencing, Bionano and Hi-C technology.</title>
        <authorList>
            <person name="Wang D."/>
        </authorList>
    </citation>
    <scope>NUCLEOTIDE SEQUENCE [LARGE SCALE GENOMIC DNA]</scope>
    <source>
        <strain evidence="2">SWU-2019</strain>
        <tissue evidence="2">Muscle</tissue>
    </source>
</reference>
<feature type="region of interest" description="Disordered" evidence="1">
    <location>
        <begin position="1"/>
        <end position="23"/>
    </location>
</feature>
<feature type="region of interest" description="Disordered" evidence="1">
    <location>
        <begin position="42"/>
        <end position="121"/>
    </location>
</feature>
<feature type="compositionally biased region" description="Polar residues" evidence="1">
    <location>
        <begin position="49"/>
        <end position="63"/>
    </location>
</feature>
<protein>
    <submittedName>
        <fullName evidence="2">Uncharacterized protein</fullName>
    </submittedName>
</protein>
<dbReference type="EMBL" id="JAAMOB010000015">
    <property type="protein sequence ID" value="KAF4103861.1"/>
    <property type="molecule type" value="Genomic_DNA"/>
</dbReference>
<keyword evidence="3" id="KW-1185">Reference proteome</keyword>
<evidence type="ECO:0000256" key="1">
    <source>
        <dbReference type="SAM" id="MobiDB-lite"/>
    </source>
</evidence>